<sequence>MNFDRIKKIERLKRKNRRNNLIKQLSFLSLPKDLFMEVEANESFCRQVFLTLSKHHNPIILQGRDNEETIYMSIQALRNLDMPTALFNKECRVFFFGEYEIEAVKLNVNEVFMNLENVLDLTRFSKGYGDFILVDENLLFGICIERTEYHYELIKWGF</sequence>
<dbReference type="OrthoDB" id="2628340at2"/>
<keyword evidence="2" id="KW-1185">Reference proteome</keyword>
<dbReference type="KEGG" id="plen:EIM92_00490"/>
<dbReference type="EMBL" id="CP034248">
    <property type="protein sequence ID" value="AZK44858.1"/>
    <property type="molecule type" value="Genomic_DNA"/>
</dbReference>
<dbReference type="Proteomes" id="UP000273145">
    <property type="component" value="Chromosome"/>
</dbReference>
<name>A0A3S8RPJ8_9BACL</name>
<evidence type="ECO:0000313" key="1">
    <source>
        <dbReference type="EMBL" id="AZK44858.1"/>
    </source>
</evidence>
<gene>
    <name evidence="1" type="ORF">EIM92_00490</name>
</gene>
<dbReference type="AlphaFoldDB" id="A0A3S8RPJ8"/>
<organism evidence="1 2">
    <name type="scientific">Paenibacillus lentus</name>
    <dbReference type="NCBI Taxonomy" id="1338368"/>
    <lineage>
        <taxon>Bacteria</taxon>
        <taxon>Bacillati</taxon>
        <taxon>Bacillota</taxon>
        <taxon>Bacilli</taxon>
        <taxon>Bacillales</taxon>
        <taxon>Paenibacillaceae</taxon>
        <taxon>Paenibacillus</taxon>
    </lineage>
</organism>
<protein>
    <submittedName>
        <fullName evidence="1">Uncharacterized protein</fullName>
    </submittedName>
</protein>
<proteinExistence type="predicted"/>
<evidence type="ECO:0000313" key="2">
    <source>
        <dbReference type="Proteomes" id="UP000273145"/>
    </source>
</evidence>
<dbReference type="InterPro" id="IPR057807">
    <property type="entry name" value="YxiF"/>
</dbReference>
<accession>A0A3S8RPJ8</accession>
<dbReference type="Pfam" id="PF24715">
    <property type="entry name" value="YxiF"/>
    <property type="match status" value="1"/>
</dbReference>
<dbReference type="RefSeq" id="WP_125080995.1">
    <property type="nucleotide sequence ID" value="NZ_CP034248.1"/>
</dbReference>
<reference evidence="1 2" key="1">
    <citation type="submission" date="2018-11" db="EMBL/GenBank/DDBJ databases">
        <title>Genome sequencing of Paenibacillus lentus DSM25539(T).</title>
        <authorList>
            <person name="Kook J.-K."/>
            <person name="Park S.-N."/>
            <person name="Lim Y.K."/>
        </authorList>
    </citation>
    <scope>NUCLEOTIDE SEQUENCE [LARGE SCALE GENOMIC DNA]</scope>
    <source>
        <strain evidence="1 2">DSM 25539</strain>
    </source>
</reference>